<evidence type="ECO:0000313" key="6">
    <source>
        <dbReference type="Proteomes" id="UP000306441"/>
    </source>
</evidence>
<evidence type="ECO:0000313" key="5">
    <source>
        <dbReference type="EMBL" id="THF55474.1"/>
    </source>
</evidence>
<feature type="domain" description="CBS" evidence="4">
    <location>
        <begin position="7"/>
        <end position="63"/>
    </location>
</feature>
<comment type="caution">
    <text evidence="5">The sequence shown here is derived from an EMBL/GenBank/DDBJ whole genome shotgun (WGS) entry which is preliminary data.</text>
</comment>
<dbReference type="CDD" id="cd04586">
    <property type="entry name" value="CBS_pair_BON_assoc"/>
    <property type="match status" value="1"/>
</dbReference>
<dbReference type="EMBL" id="SSNY01000011">
    <property type="protein sequence ID" value="THF55474.1"/>
    <property type="molecule type" value="Genomic_DNA"/>
</dbReference>
<dbReference type="SMART" id="SM00116">
    <property type="entry name" value="CBS"/>
    <property type="match status" value="2"/>
</dbReference>
<gene>
    <name evidence="5" type="ORF">E6C48_17745</name>
</gene>
<dbReference type="InterPro" id="IPR000644">
    <property type="entry name" value="CBS_dom"/>
</dbReference>
<dbReference type="Gene3D" id="3.30.1340.30">
    <property type="match status" value="1"/>
</dbReference>
<organism evidence="5 6">
    <name type="scientific">Ollibium composti</name>
    <dbReference type="NCBI Taxonomy" id="2675109"/>
    <lineage>
        <taxon>Bacteria</taxon>
        <taxon>Pseudomonadati</taxon>
        <taxon>Pseudomonadota</taxon>
        <taxon>Alphaproteobacteria</taxon>
        <taxon>Hyphomicrobiales</taxon>
        <taxon>Phyllobacteriaceae</taxon>
        <taxon>Ollibium</taxon>
    </lineage>
</organism>
<feature type="domain" description="BON" evidence="3">
    <location>
        <begin position="150"/>
        <end position="221"/>
    </location>
</feature>
<reference evidence="5 6" key="1">
    <citation type="submission" date="2019-04" db="EMBL/GenBank/DDBJ databases">
        <title>Mesorhizobium composti sp. nov., isolated from compost.</title>
        <authorList>
            <person name="Lin S.-Y."/>
            <person name="Hameed A."/>
            <person name="Hsieh Y.-T."/>
            <person name="Young C.-C."/>
        </authorList>
    </citation>
    <scope>NUCLEOTIDE SEQUENCE [LARGE SCALE GENOMIC DNA]</scope>
    <source>
        <strain evidence="5 6">CC-YTH430</strain>
    </source>
</reference>
<evidence type="ECO:0000256" key="2">
    <source>
        <dbReference type="PROSITE-ProRule" id="PRU00703"/>
    </source>
</evidence>
<evidence type="ECO:0000259" key="3">
    <source>
        <dbReference type="PROSITE" id="PS50914"/>
    </source>
</evidence>
<dbReference type="InterPro" id="IPR046342">
    <property type="entry name" value="CBS_dom_sf"/>
</dbReference>
<dbReference type="InterPro" id="IPR017080">
    <property type="entry name" value="UCP036990_CBS_BON"/>
</dbReference>
<accession>A0ABY2Q555</accession>
<dbReference type="Proteomes" id="UP000306441">
    <property type="component" value="Unassembled WGS sequence"/>
</dbReference>
<proteinExistence type="predicted"/>
<keyword evidence="1 2" id="KW-0129">CBS domain</keyword>
<evidence type="ECO:0000259" key="4">
    <source>
        <dbReference type="PROSITE" id="PS51371"/>
    </source>
</evidence>
<dbReference type="InterPro" id="IPR051257">
    <property type="entry name" value="Diverse_CBS-Domain"/>
</dbReference>
<dbReference type="PIRSF" id="PIRSF036990">
    <property type="entry name" value="UCP036990_CBS_BON"/>
    <property type="match status" value="1"/>
</dbReference>
<sequence>MRVKDLMKSNVVTVKPDNSVKHAAQIMLTRGIGGLPVVDDHDVLVGIITEGDLLGRSEIGAASHQSGKGSVEEWAAAFVKNHSWKVADVMTRGVIAVEEGASIGRVAALMNDYHVKRLPVTHDGRLVGIVSRVDLLHLIATAEPDDCAPGDTAIRRSILSRLGEMALDDFVKLSVIVSDGVVHLWGDLDSISEREAARVVSEGVHGVAGVAGVVDHTRVSLIKSDDKERHQSAAQ</sequence>
<feature type="domain" description="CBS" evidence="4">
    <location>
        <begin position="90"/>
        <end position="147"/>
    </location>
</feature>
<dbReference type="RefSeq" id="WP_136359512.1">
    <property type="nucleotide sequence ID" value="NZ_SSNY01000011.1"/>
</dbReference>
<dbReference type="PANTHER" id="PTHR43080:SF26">
    <property type="entry name" value="REGULATORY PROTEIN"/>
    <property type="match status" value="1"/>
</dbReference>
<dbReference type="SUPFAM" id="SSF54631">
    <property type="entry name" value="CBS-domain pair"/>
    <property type="match status" value="1"/>
</dbReference>
<keyword evidence="6" id="KW-1185">Reference proteome</keyword>
<dbReference type="Gene3D" id="3.10.580.10">
    <property type="entry name" value="CBS-domain"/>
    <property type="match status" value="1"/>
</dbReference>
<protein>
    <submittedName>
        <fullName evidence="5">CBS domain-containing protein</fullName>
    </submittedName>
</protein>
<name>A0ABY2Q555_9HYPH</name>
<dbReference type="PROSITE" id="PS51371">
    <property type="entry name" value="CBS"/>
    <property type="match status" value="2"/>
</dbReference>
<evidence type="ECO:0000256" key="1">
    <source>
        <dbReference type="ARBA" id="ARBA00023122"/>
    </source>
</evidence>
<dbReference type="PROSITE" id="PS50914">
    <property type="entry name" value="BON"/>
    <property type="match status" value="1"/>
</dbReference>
<dbReference type="PANTHER" id="PTHR43080">
    <property type="entry name" value="CBS DOMAIN-CONTAINING PROTEIN CBSX3, MITOCHONDRIAL"/>
    <property type="match status" value="1"/>
</dbReference>
<dbReference type="Pfam" id="PF04972">
    <property type="entry name" value="BON"/>
    <property type="match status" value="1"/>
</dbReference>
<dbReference type="Pfam" id="PF00571">
    <property type="entry name" value="CBS"/>
    <property type="match status" value="2"/>
</dbReference>
<dbReference type="InterPro" id="IPR007055">
    <property type="entry name" value="BON_dom"/>
</dbReference>